<keyword evidence="1" id="KW-0547">Nucleotide-binding</keyword>
<dbReference type="PANTHER" id="PTHR42855:SF1">
    <property type="entry name" value="ABC TRANSPORTER DOMAIN-CONTAINING PROTEIN"/>
    <property type="match status" value="1"/>
</dbReference>
<dbReference type="PANTHER" id="PTHR42855">
    <property type="entry name" value="ABC TRANSPORTER ATP-BINDING SUBUNIT"/>
    <property type="match status" value="1"/>
</dbReference>
<evidence type="ECO:0000256" key="3">
    <source>
        <dbReference type="SAM" id="Coils"/>
    </source>
</evidence>
<dbReference type="InterPro" id="IPR037118">
    <property type="entry name" value="Val-tRNA_synth_C_sf"/>
</dbReference>
<dbReference type="OrthoDB" id="9760950at2"/>
<dbReference type="InterPro" id="IPR051309">
    <property type="entry name" value="ABCF_ATPase"/>
</dbReference>
<dbReference type="Pfam" id="PF16326">
    <property type="entry name" value="ABC_tran_CTD"/>
    <property type="match status" value="1"/>
</dbReference>
<dbReference type="STRING" id="1121925.SAMN02746011_01234"/>
<evidence type="ECO:0000313" key="6">
    <source>
        <dbReference type="Proteomes" id="UP000189941"/>
    </source>
</evidence>
<dbReference type="GO" id="GO:0016887">
    <property type="term" value="F:ATP hydrolysis activity"/>
    <property type="evidence" value="ECO:0007669"/>
    <property type="project" value="InterPro"/>
</dbReference>
<evidence type="ECO:0000256" key="2">
    <source>
        <dbReference type="ARBA" id="ARBA00022840"/>
    </source>
</evidence>
<feature type="coiled-coil region" evidence="3">
    <location>
        <begin position="576"/>
        <end position="634"/>
    </location>
</feature>
<proteinExistence type="predicted"/>
<feature type="domain" description="ABC transporter" evidence="4">
    <location>
        <begin position="321"/>
        <end position="540"/>
    </location>
</feature>
<dbReference type="Gene3D" id="3.40.50.300">
    <property type="entry name" value="P-loop containing nucleotide triphosphate hydrolases"/>
    <property type="match status" value="2"/>
</dbReference>
<dbReference type="InterPro" id="IPR003593">
    <property type="entry name" value="AAA+_ATPase"/>
</dbReference>
<dbReference type="PROSITE" id="PS50893">
    <property type="entry name" value="ABC_TRANSPORTER_2"/>
    <property type="match status" value="2"/>
</dbReference>
<dbReference type="GO" id="GO:0003677">
    <property type="term" value="F:DNA binding"/>
    <property type="evidence" value="ECO:0007669"/>
    <property type="project" value="InterPro"/>
</dbReference>
<dbReference type="Pfam" id="PF00005">
    <property type="entry name" value="ABC_tran"/>
    <property type="match status" value="2"/>
</dbReference>
<keyword evidence="6" id="KW-1185">Reference proteome</keyword>
<reference evidence="6" key="1">
    <citation type="submission" date="2017-02" db="EMBL/GenBank/DDBJ databases">
        <authorList>
            <person name="Varghese N."/>
            <person name="Submissions S."/>
        </authorList>
    </citation>
    <scope>NUCLEOTIDE SEQUENCE [LARGE SCALE GENOMIC DNA]</scope>
    <source>
        <strain evidence="6">DSM 15739</strain>
    </source>
</reference>
<feature type="domain" description="ABC transporter" evidence="4">
    <location>
        <begin position="4"/>
        <end position="255"/>
    </location>
</feature>
<protein>
    <submittedName>
        <fullName evidence="5">ATP-binding cassette, subfamily F, uup</fullName>
    </submittedName>
</protein>
<dbReference type="Proteomes" id="UP000189941">
    <property type="component" value="Unassembled WGS sequence"/>
</dbReference>
<dbReference type="EMBL" id="FUWO01000009">
    <property type="protein sequence ID" value="SJZ58861.1"/>
    <property type="molecule type" value="Genomic_DNA"/>
</dbReference>
<organism evidence="5 6">
    <name type="scientific">Globicatella sulfidifaciens DSM 15739</name>
    <dbReference type="NCBI Taxonomy" id="1121925"/>
    <lineage>
        <taxon>Bacteria</taxon>
        <taxon>Bacillati</taxon>
        <taxon>Bacillota</taxon>
        <taxon>Bacilli</taxon>
        <taxon>Lactobacillales</taxon>
        <taxon>Aerococcaceae</taxon>
        <taxon>Globicatella</taxon>
    </lineage>
</organism>
<evidence type="ECO:0000313" key="5">
    <source>
        <dbReference type="EMBL" id="SJZ58861.1"/>
    </source>
</evidence>
<sequence length="635" mass="72685">MKELKIEQLSKTYGTKILLDKIDWSIRTGQRVGLIGPNGTGKSSLLKVIAGLDNYDSGTISKPNQYTVAYLDQHPELDPNKTILETVYDSQAQDIQLLLQYELIREQLEANPMDEDLLTQFTRVSDEMNLKDAWDIEVKAKAILSQLGLTNLSRRVGECSGGEQKRIGIAQVLIESPDLLILDEPTNHLDVKSIQWLEKYLANYPGALLLVTHDRYFLDRAVNFIVELRHGKLTEYVGNYETYVIKRTEQAAINQKVQEKENKLFQQELAWMRKGAKARTTKQQARIDRFEELKGNIANRHQEAEGIEFDFQQQRIGNRVIELEDIAISINGQKVIEGYTKNFVKGDRIGIIGANGVGKSTFLNTLAGYHPLDCGVCQVGQTVRMAYYRQLDQDLPSDVRVLDYLTKIADNFKREDGSLVSASQLLEQFNFARNTHGTQIQYLSGGERRRLYLLSLLIQQPNVLLLDEPTNDLDIDTLTVLEDYLANFEGVVFVVSHDRYFLDKTTDYLLNIKGNGAYDIYWGSYSEYLEEAALQTNNEFKAIVKIDEVAKQDTDTSQNDLQQKARRLSYHEKKELEKLPSEIEQLEIRLDEIQQEMNTITSDAGKLMDLQRELEEKEEALMALYERQEELATLN</sequence>
<name>A0A1T4LW51_9LACT</name>
<dbReference type="InterPro" id="IPR032524">
    <property type="entry name" value="ABC_tran_C"/>
</dbReference>
<dbReference type="InterPro" id="IPR027417">
    <property type="entry name" value="P-loop_NTPase"/>
</dbReference>
<dbReference type="SUPFAM" id="SSF52540">
    <property type="entry name" value="P-loop containing nucleoside triphosphate hydrolases"/>
    <property type="match status" value="2"/>
</dbReference>
<dbReference type="InterPro" id="IPR017871">
    <property type="entry name" value="ABC_transporter-like_CS"/>
</dbReference>
<dbReference type="SMART" id="SM00382">
    <property type="entry name" value="AAA"/>
    <property type="match status" value="2"/>
</dbReference>
<dbReference type="GO" id="GO:0005524">
    <property type="term" value="F:ATP binding"/>
    <property type="evidence" value="ECO:0007669"/>
    <property type="project" value="UniProtKB-KW"/>
</dbReference>
<dbReference type="Pfam" id="PF12848">
    <property type="entry name" value="ABC_tran_Xtn"/>
    <property type="match status" value="1"/>
</dbReference>
<dbReference type="InterPro" id="IPR032781">
    <property type="entry name" value="ABC_tran_Xtn"/>
</dbReference>
<dbReference type="CDD" id="cd03221">
    <property type="entry name" value="ABCF_EF-3"/>
    <property type="match status" value="2"/>
</dbReference>
<keyword evidence="2 5" id="KW-0067">ATP-binding</keyword>
<gene>
    <name evidence="5" type="ORF">SAMN02746011_01234</name>
</gene>
<dbReference type="RefSeq" id="WP_078755991.1">
    <property type="nucleotide sequence ID" value="NZ_FUWO01000009.1"/>
</dbReference>
<keyword evidence="3" id="KW-0175">Coiled coil</keyword>
<dbReference type="AlphaFoldDB" id="A0A1T4LW51"/>
<evidence type="ECO:0000259" key="4">
    <source>
        <dbReference type="PROSITE" id="PS50893"/>
    </source>
</evidence>
<dbReference type="Gene3D" id="1.10.287.380">
    <property type="entry name" value="Valyl-tRNA synthetase, C-terminal domain"/>
    <property type="match status" value="1"/>
</dbReference>
<dbReference type="InterPro" id="IPR003439">
    <property type="entry name" value="ABC_transporter-like_ATP-bd"/>
</dbReference>
<accession>A0A1T4LW51</accession>
<evidence type="ECO:0000256" key="1">
    <source>
        <dbReference type="ARBA" id="ARBA00022741"/>
    </source>
</evidence>
<dbReference type="FunFam" id="3.40.50.300:FF:000011">
    <property type="entry name" value="Putative ABC transporter ATP-binding component"/>
    <property type="match status" value="1"/>
</dbReference>
<dbReference type="PROSITE" id="PS00211">
    <property type="entry name" value="ABC_TRANSPORTER_1"/>
    <property type="match status" value="1"/>
</dbReference>